<keyword evidence="1" id="KW-1133">Transmembrane helix</keyword>
<dbReference type="AlphaFoldDB" id="A0A8U0W8F7"/>
<feature type="transmembrane region" description="Helical" evidence="1">
    <location>
        <begin position="38"/>
        <end position="57"/>
    </location>
</feature>
<dbReference type="RefSeq" id="XP_037881319.1">
    <property type="nucleotide sequence ID" value="XM_038025391.1"/>
</dbReference>
<organism evidence="2 3">
    <name type="scientific">Glossina fuscipes</name>
    <dbReference type="NCBI Taxonomy" id="7396"/>
    <lineage>
        <taxon>Eukaryota</taxon>
        <taxon>Metazoa</taxon>
        <taxon>Ecdysozoa</taxon>
        <taxon>Arthropoda</taxon>
        <taxon>Hexapoda</taxon>
        <taxon>Insecta</taxon>
        <taxon>Pterygota</taxon>
        <taxon>Neoptera</taxon>
        <taxon>Endopterygota</taxon>
        <taxon>Diptera</taxon>
        <taxon>Brachycera</taxon>
        <taxon>Muscomorpha</taxon>
        <taxon>Hippoboscoidea</taxon>
        <taxon>Glossinidae</taxon>
        <taxon>Glossina</taxon>
    </lineage>
</organism>
<reference evidence="3" key="1">
    <citation type="submission" date="2025-08" db="UniProtKB">
        <authorList>
            <consortium name="RefSeq"/>
        </authorList>
    </citation>
    <scope>IDENTIFICATION</scope>
    <source>
        <tissue evidence="3">Whole body pupa</tissue>
    </source>
</reference>
<gene>
    <name evidence="3" type="primary">LOC119632472</name>
</gene>
<proteinExistence type="predicted"/>
<sequence>MIKNCMTTVTEEEWKQLPLQTLLYEWARRNLTTPSDMSTVLSYVGLFLIAWYTIIWITRLVLALIRPIFLVVSAIVVLRILQYYEPDEIRAIMINTYNIISNTIVKVMSKLFSNVLNLID</sequence>
<evidence type="ECO:0000313" key="3">
    <source>
        <dbReference type="RefSeq" id="XP_037881319.1"/>
    </source>
</evidence>
<evidence type="ECO:0000313" key="2">
    <source>
        <dbReference type="Proteomes" id="UP000092443"/>
    </source>
</evidence>
<evidence type="ECO:0000256" key="1">
    <source>
        <dbReference type="SAM" id="Phobius"/>
    </source>
</evidence>
<keyword evidence="1" id="KW-0812">Transmembrane</keyword>
<dbReference type="Proteomes" id="UP000092443">
    <property type="component" value="Unplaced"/>
</dbReference>
<name>A0A8U0W8F7_9MUSC</name>
<protein>
    <submittedName>
        <fullName evidence="3">Uncharacterized protein LOC119632472</fullName>
    </submittedName>
</protein>
<feature type="transmembrane region" description="Helical" evidence="1">
    <location>
        <begin position="63"/>
        <end position="81"/>
    </location>
</feature>
<accession>A0A8U0W8F7</accession>
<dbReference type="KEGG" id="gfs:119632472"/>
<keyword evidence="1" id="KW-0472">Membrane</keyword>
<keyword evidence="2" id="KW-1185">Reference proteome</keyword>
<dbReference type="GeneID" id="119632472"/>